<dbReference type="InterPro" id="IPR036291">
    <property type="entry name" value="NAD(P)-bd_dom_sf"/>
</dbReference>
<dbReference type="InterPro" id="IPR002225">
    <property type="entry name" value="3Beta_OHSteriod_DH/Estase"/>
</dbReference>
<evidence type="ECO:0000313" key="6">
    <source>
        <dbReference type="WBParaSite" id="nRc.2.0.1.t38339-RA"/>
    </source>
</evidence>
<protein>
    <submittedName>
        <fullName evidence="6">3-beta hydroxysteroid dehydrogenase/isomerase domain-containing protein</fullName>
    </submittedName>
</protein>
<evidence type="ECO:0000256" key="3">
    <source>
        <dbReference type="SAM" id="Phobius"/>
    </source>
</evidence>
<dbReference type="InterPro" id="IPR050177">
    <property type="entry name" value="Lipid_A_modif_metabolic_enz"/>
</dbReference>
<keyword evidence="5" id="KW-1185">Reference proteome</keyword>
<accession>A0A915KKH4</accession>
<dbReference type="GO" id="GO:0006694">
    <property type="term" value="P:steroid biosynthetic process"/>
    <property type="evidence" value="ECO:0007669"/>
    <property type="project" value="InterPro"/>
</dbReference>
<reference evidence="6" key="1">
    <citation type="submission" date="2022-11" db="UniProtKB">
        <authorList>
            <consortium name="WormBaseParasite"/>
        </authorList>
    </citation>
    <scope>IDENTIFICATION</scope>
</reference>
<dbReference type="WBParaSite" id="nRc.2.0.1.t38339-RA">
    <property type="protein sequence ID" value="nRc.2.0.1.t38339-RA"/>
    <property type="gene ID" value="nRc.2.0.1.g38339"/>
</dbReference>
<dbReference type="OMA" id="GGTMHTC"/>
<keyword evidence="2" id="KW-0560">Oxidoreductase</keyword>
<dbReference type="GO" id="GO:0016616">
    <property type="term" value="F:oxidoreductase activity, acting on the CH-OH group of donors, NAD or NADP as acceptor"/>
    <property type="evidence" value="ECO:0007669"/>
    <property type="project" value="InterPro"/>
</dbReference>
<feature type="domain" description="3-beta hydroxysteroid dehydrogenase/isomerase" evidence="4">
    <location>
        <begin position="256"/>
        <end position="322"/>
    </location>
</feature>
<dbReference type="AlphaFoldDB" id="A0A915KKH4"/>
<evidence type="ECO:0000256" key="1">
    <source>
        <dbReference type="ARBA" id="ARBA00009219"/>
    </source>
</evidence>
<evidence type="ECO:0000256" key="2">
    <source>
        <dbReference type="ARBA" id="ARBA00023002"/>
    </source>
</evidence>
<dbReference type="PANTHER" id="PTHR43245">
    <property type="entry name" value="BIFUNCTIONAL POLYMYXIN RESISTANCE PROTEIN ARNA"/>
    <property type="match status" value="1"/>
</dbReference>
<dbReference type="SUPFAM" id="SSF51735">
    <property type="entry name" value="NAD(P)-binding Rossmann-fold domains"/>
    <property type="match status" value="1"/>
</dbReference>
<feature type="transmembrane region" description="Helical" evidence="3">
    <location>
        <begin position="326"/>
        <end position="349"/>
    </location>
</feature>
<feature type="domain" description="3-beta hydroxysteroid dehydrogenase/isomerase" evidence="4">
    <location>
        <begin position="10"/>
        <end position="215"/>
    </location>
</feature>
<evidence type="ECO:0000259" key="4">
    <source>
        <dbReference type="Pfam" id="PF01073"/>
    </source>
</evidence>
<proteinExistence type="inferred from homology"/>
<keyword evidence="3" id="KW-1133">Transmembrane helix</keyword>
<keyword evidence="3" id="KW-0812">Transmembrane</keyword>
<organism evidence="5 6">
    <name type="scientific">Romanomermis culicivorax</name>
    <name type="common">Nematode worm</name>
    <dbReference type="NCBI Taxonomy" id="13658"/>
    <lineage>
        <taxon>Eukaryota</taxon>
        <taxon>Metazoa</taxon>
        <taxon>Ecdysozoa</taxon>
        <taxon>Nematoda</taxon>
        <taxon>Enoplea</taxon>
        <taxon>Dorylaimia</taxon>
        <taxon>Mermithida</taxon>
        <taxon>Mermithoidea</taxon>
        <taxon>Mermithidae</taxon>
        <taxon>Romanomermis</taxon>
    </lineage>
</organism>
<dbReference type="Proteomes" id="UP000887565">
    <property type="component" value="Unplaced"/>
</dbReference>
<sequence length="409" mass="46240">MYATEKEIVVITGGCGFLGQHLIREIQLLWADKVKEIRVVDKQIYQKFLNYPDKVPVVECIADCAIEKELIPFFDGATTVFHMAARPYNFDMYPNKKGFKRDNYDGTAGVISAMLACNVPYLIYTSDAMGSLASEDSQAMSELAIGDGPASKSFILDAYGETKCSAQRLVRLSNGKSLKNGKPLSTIVVSPTALYGEGDSCIIPHALRLCKQYGYIQRLELGSIQLVNKAAYTADKTSFSHIFGNKKELRVFKAAREGDGVSVLSMTYAGNAAYMHLLAADKLRENSVEFGSEVFLCSEYTRPINYFQYIKPFVEQAGYKISRFSLSFLTAWFLLFFLEIFFGFFHLFFNVQFPHNLPNSKIARLVGGYYFHFNCTKARLVLDYKPKYQPAKAMEDTVAWWKLNYKSYC</sequence>
<comment type="similarity">
    <text evidence="1">Belongs to the 3-beta-HSD family.</text>
</comment>
<name>A0A915KKH4_ROMCU</name>
<dbReference type="Pfam" id="PF01073">
    <property type="entry name" value="3Beta_HSD"/>
    <property type="match status" value="2"/>
</dbReference>
<evidence type="ECO:0000313" key="5">
    <source>
        <dbReference type="Proteomes" id="UP000887565"/>
    </source>
</evidence>
<dbReference type="PANTHER" id="PTHR43245:SF51">
    <property type="entry name" value="SHORT CHAIN DEHYDROGENASE_REDUCTASE FAMILY 42E, MEMBER 2"/>
    <property type="match status" value="1"/>
</dbReference>
<dbReference type="Gene3D" id="3.40.50.720">
    <property type="entry name" value="NAD(P)-binding Rossmann-like Domain"/>
    <property type="match status" value="2"/>
</dbReference>
<keyword evidence="3" id="KW-0472">Membrane</keyword>